<organism evidence="1">
    <name type="scientific">Anguilla anguilla</name>
    <name type="common">European freshwater eel</name>
    <name type="synonym">Muraena anguilla</name>
    <dbReference type="NCBI Taxonomy" id="7936"/>
    <lineage>
        <taxon>Eukaryota</taxon>
        <taxon>Metazoa</taxon>
        <taxon>Chordata</taxon>
        <taxon>Craniata</taxon>
        <taxon>Vertebrata</taxon>
        <taxon>Euteleostomi</taxon>
        <taxon>Actinopterygii</taxon>
        <taxon>Neopterygii</taxon>
        <taxon>Teleostei</taxon>
        <taxon>Anguilliformes</taxon>
        <taxon>Anguillidae</taxon>
        <taxon>Anguilla</taxon>
    </lineage>
</organism>
<dbReference type="AlphaFoldDB" id="A0A0E9XP30"/>
<name>A0A0E9XP30_ANGAN</name>
<accession>A0A0E9XP30</accession>
<protein>
    <submittedName>
        <fullName evidence="1">Uncharacterized protein</fullName>
    </submittedName>
</protein>
<reference evidence="1" key="2">
    <citation type="journal article" date="2015" name="Fish Shellfish Immunol.">
        <title>Early steps in the European eel (Anguilla anguilla)-Vibrio vulnificus interaction in the gills: Role of the RtxA13 toxin.</title>
        <authorList>
            <person name="Callol A."/>
            <person name="Pajuelo D."/>
            <person name="Ebbesson L."/>
            <person name="Teles M."/>
            <person name="MacKenzie S."/>
            <person name="Amaro C."/>
        </authorList>
    </citation>
    <scope>NUCLEOTIDE SEQUENCE</scope>
</reference>
<proteinExistence type="predicted"/>
<evidence type="ECO:0000313" key="1">
    <source>
        <dbReference type="EMBL" id="JAI03449.1"/>
    </source>
</evidence>
<reference evidence="1" key="1">
    <citation type="submission" date="2014-11" db="EMBL/GenBank/DDBJ databases">
        <authorList>
            <person name="Amaro Gonzalez C."/>
        </authorList>
    </citation>
    <scope>NUCLEOTIDE SEQUENCE</scope>
</reference>
<dbReference type="EMBL" id="GBXM01005129">
    <property type="protein sequence ID" value="JAI03449.1"/>
    <property type="molecule type" value="Transcribed_RNA"/>
</dbReference>
<sequence>MMKSLMFSSQRMAHTEFGKCSSLSHSQHHYLSCTSHPPLLKQMVAGAFSLAKTHQTGPSEAPSFYTRKLLSVACNLAFSHCAPVK</sequence>